<evidence type="ECO:0000259" key="8">
    <source>
        <dbReference type="Pfam" id="PF07660"/>
    </source>
</evidence>
<evidence type="ECO:0000256" key="1">
    <source>
        <dbReference type="ARBA" id="ARBA00004571"/>
    </source>
</evidence>
<dbReference type="NCBIfam" id="TIGR04056">
    <property type="entry name" value="OMP_RagA_SusC"/>
    <property type="match status" value="1"/>
</dbReference>
<accession>A0A1H0FPC8</accession>
<dbReference type="Gene3D" id="2.170.130.10">
    <property type="entry name" value="TonB-dependent receptor, plug domain"/>
    <property type="match status" value="1"/>
</dbReference>
<dbReference type="InterPro" id="IPR011662">
    <property type="entry name" value="Secretin/TonB_short_N"/>
</dbReference>
<evidence type="ECO:0000256" key="4">
    <source>
        <dbReference type="ARBA" id="ARBA00022692"/>
    </source>
</evidence>
<keyword evidence="6 7" id="KW-0998">Cell outer membrane</keyword>
<keyword evidence="4 7" id="KW-0812">Transmembrane</keyword>
<feature type="domain" description="TonB-dependent receptor plug" evidence="9">
    <location>
        <begin position="234"/>
        <end position="353"/>
    </location>
</feature>
<protein>
    <submittedName>
        <fullName evidence="10">TonB-linked outer membrane protein, SusC/RagA family</fullName>
    </submittedName>
</protein>
<dbReference type="EMBL" id="FNGY01000010">
    <property type="protein sequence ID" value="SDN96523.1"/>
    <property type="molecule type" value="Genomic_DNA"/>
</dbReference>
<dbReference type="AlphaFoldDB" id="A0A1H0FPC8"/>
<dbReference type="InterPro" id="IPR036942">
    <property type="entry name" value="Beta-barrel_TonB_sf"/>
</dbReference>
<reference evidence="11" key="1">
    <citation type="submission" date="2016-10" db="EMBL/GenBank/DDBJ databases">
        <authorList>
            <person name="Varghese N."/>
            <person name="Submissions S."/>
        </authorList>
    </citation>
    <scope>NUCLEOTIDE SEQUENCE [LARGE SCALE GENOMIC DNA]</scope>
    <source>
        <strain evidence="11">DSM 19110</strain>
    </source>
</reference>
<gene>
    <name evidence="10" type="ORF">SAMN05421820_110242</name>
</gene>
<dbReference type="Pfam" id="PF07660">
    <property type="entry name" value="STN"/>
    <property type="match status" value="1"/>
</dbReference>
<evidence type="ECO:0000256" key="6">
    <source>
        <dbReference type="ARBA" id="ARBA00023237"/>
    </source>
</evidence>
<dbReference type="InterPro" id="IPR037066">
    <property type="entry name" value="Plug_dom_sf"/>
</dbReference>
<evidence type="ECO:0000256" key="5">
    <source>
        <dbReference type="ARBA" id="ARBA00023136"/>
    </source>
</evidence>
<organism evidence="10 11">
    <name type="scientific">Pedobacter steynii</name>
    <dbReference type="NCBI Taxonomy" id="430522"/>
    <lineage>
        <taxon>Bacteria</taxon>
        <taxon>Pseudomonadati</taxon>
        <taxon>Bacteroidota</taxon>
        <taxon>Sphingobacteriia</taxon>
        <taxon>Sphingobacteriales</taxon>
        <taxon>Sphingobacteriaceae</taxon>
        <taxon>Pedobacter</taxon>
    </lineage>
</organism>
<evidence type="ECO:0000256" key="2">
    <source>
        <dbReference type="ARBA" id="ARBA00022448"/>
    </source>
</evidence>
<dbReference type="GO" id="GO:0009279">
    <property type="term" value="C:cell outer membrane"/>
    <property type="evidence" value="ECO:0007669"/>
    <property type="project" value="UniProtKB-SubCell"/>
</dbReference>
<dbReference type="SUPFAM" id="SSF49464">
    <property type="entry name" value="Carboxypeptidase regulatory domain-like"/>
    <property type="match status" value="1"/>
</dbReference>
<evidence type="ECO:0000256" key="7">
    <source>
        <dbReference type="PROSITE-ProRule" id="PRU01360"/>
    </source>
</evidence>
<dbReference type="PROSITE" id="PS52016">
    <property type="entry name" value="TONB_DEPENDENT_REC_3"/>
    <property type="match status" value="1"/>
</dbReference>
<evidence type="ECO:0000313" key="10">
    <source>
        <dbReference type="EMBL" id="SDN96523.1"/>
    </source>
</evidence>
<evidence type="ECO:0000256" key="3">
    <source>
        <dbReference type="ARBA" id="ARBA00022452"/>
    </source>
</evidence>
<dbReference type="SUPFAM" id="SSF56935">
    <property type="entry name" value="Porins"/>
    <property type="match status" value="1"/>
</dbReference>
<dbReference type="InterPro" id="IPR008969">
    <property type="entry name" value="CarboxyPept-like_regulatory"/>
</dbReference>
<sequence>MEPKPKPNKCMNFYRTFKYDESRPIYARILLKLKLTFIILTTVILQVSATGYAQITLKEKDAPLGQIIQKIRRQTGYDFFYNAGMLLKAKPVTLNVANATVPEVLDLCFKDQPFTYRIEQKTIVIQYIEPRVLQTSAMVVSGRVLDEMDRPIPGASIRIKNAPAGRNTVSNGNGEFKIVVPSDKSILVFSFVGYKTQEIKLKPDQAPLLIRMEIAENNMKDVVITGTGITRNKNTFTGATATFSGEQLKAVGNQNIIQGLRALDPSFIQLENNKFGSNPNVLPNLEIRGKTSISSTLQDQFASDPNQPLFILDGFETSLRTIVDLNMNRVASVVILKDAASTAMYGSKASNGVVVIETVKPRPGQMRINYNSDLNVEIPDLTGYNMMNAEEKLQFERLSGRYIYYLGAESSPHFQLDLDSMYAERLAEVKRGVNTYWLNEPVRTGFSQRHSFYADGGDQALRYGVGLTYKKTTGAMKGSGREDWAGNVDLTYRKGRFNISNQIYINGYTGQESPYGSFADFVNANPYYRKSNAKYLEQSQDNIGRTYQVSNPLYNAGLNNVNSTKNFAIQNNLQLNVDLTRELMLRGAVQVQKAITTNLNFLSPLHTSFDDSSIFERGSYKNSRTDNFSYNANLMLTYGKVFAGSHALTANLRADIRENDNQNLSFQAVGFPSSSNGNPSFAYSYKPDSRPASVVGKTRTNSILASANYAYKARYLADVSFRYDGSTAFGSNKKYSPYYSGGLGWNIHNESFMKPVTWINTFRLIANVGITGNQNFASTSSISTYGYDSYINIYGQGVTLNSLGNPNLKWQNSVQTNIGTDLVMFGNKLSFNVNAYQKRTDPLVVAIDLPSSTGISSFPINAGLLNTRGLEATVKFSPVYKPDQRVVWTLGYTGSIYKSKYDGFNNQLASLNTKQLTNKTLQRFKDGYSPDDIWAVPSLGIDPTTGMEMFLRKDGQSTFRYDAGDIVRVGNAQPTIEGVFSSNLSYKGFTFGMNIRYILGRDIFNTALYEKVENISAQGLANNQDRRALYDRWKQPGDVTQFKSIALTTKQEMSSRFVQKENMLSAESVNFGYNFLQNKWLKQVGLSSLRLNAYMNDIFRISSVKRERGIEYPFARSVSFSLNATF</sequence>
<proteinExistence type="inferred from homology"/>
<dbReference type="Gene3D" id="2.60.40.1120">
    <property type="entry name" value="Carboxypeptidase-like, regulatory domain"/>
    <property type="match status" value="1"/>
</dbReference>
<evidence type="ECO:0000259" key="9">
    <source>
        <dbReference type="Pfam" id="PF07715"/>
    </source>
</evidence>
<dbReference type="Pfam" id="PF07715">
    <property type="entry name" value="Plug"/>
    <property type="match status" value="1"/>
</dbReference>
<dbReference type="InterPro" id="IPR039426">
    <property type="entry name" value="TonB-dep_rcpt-like"/>
</dbReference>
<dbReference type="InterPro" id="IPR012910">
    <property type="entry name" value="Plug_dom"/>
</dbReference>
<keyword evidence="3 7" id="KW-1134">Transmembrane beta strand</keyword>
<dbReference type="Pfam" id="PF13715">
    <property type="entry name" value="CarbopepD_reg_2"/>
    <property type="match status" value="1"/>
</dbReference>
<name>A0A1H0FPC8_9SPHI</name>
<comment type="similarity">
    <text evidence="7">Belongs to the TonB-dependent receptor family.</text>
</comment>
<dbReference type="Proteomes" id="UP000183200">
    <property type="component" value="Unassembled WGS sequence"/>
</dbReference>
<dbReference type="Gene3D" id="2.40.170.20">
    <property type="entry name" value="TonB-dependent receptor, beta-barrel domain"/>
    <property type="match status" value="1"/>
</dbReference>
<keyword evidence="5 7" id="KW-0472">Membrane</keyword>
<keyword evidence="2 7" id="KW-0813">Transport</keyword>
<evidence type="ECO:0000313" key="11">
    <source>
        <dbReference type="Proteomes" id="UP000183200"/>
    </source>
</evidence>
<keyword evidence="11" id="KW-1185">Reference proteome</keyword>
<feature type="domain" description="Secretin/TonB short N-terminal" evidence="8">
    <location>
        <begin position="77"/>
        <end position="126"/>
    </location>
</feature>
<comment type="subcellular location">
    <subcellularLocation>
        <location evidence="1 7">Cell outer membrane</location>
        <topology evidence="1 7">Multi-pass membrane protein</topology>
    </subcellularLocation>
</comment>
<dbReference type="InterPro" id="IPR023996">
    <property type="entry name" value="TonB-dep_OMP_SusC/RagA"/>
</dbReference>